<feature type="transmembrane region" description="Helical" evidence="1">
    <location>
        <begin position="12"/>
        <end position="36"/>
    </location>
</feature>
<proteinExistence type="predicted"/>
<keyword evidence="1" id="KW-0472">Membrane</keyword>
<gene>
    <name evidence="2" type="ORF">F2Q70_00045136</name>
</gene>
<dbReference type="AlphaFoldDB" id="A0A8S9KJN2"/>
<comment type="caution">
    <text evidence="2">The sequence shown here is derived from an EMBL/GenBank/DDBJ whole genome shotgun (WGS) entry which is preliminary data.</text>
</comment>
<sequence length="56" mass="6370">MRKHGWQLPYHPLQVVAVAVFLALGFAFYVFFAPFVGSKIHQYIAMGIYTPLVSQI</sequence>
<evidence type="ECO:0000313" key="2">
    <source>
        <dbReference type="EMBL" id="KAF2594625.1"/>
    </source>
</evidence>
<protein>
    <submittedName>
        <fullName evidence="2">Uncharacterized protein</fullName>
    </submittedName>
</protein>
<organism evidence="2">
    <name type="scientific">Brassica cretica</name>
    <name type="common">Mustard</name>
    <dbReference type="NCBI Taxonomy" id="69181"/>
    <lineage>
        <taxon>Eukaryota</taxon>
        <taxon>Viridiplantae</taxon>
        <taxon>Streptophyta</taxon>
        <taxon>Embryophyta</taxon>
        <taxon>Tracheophyta</taxon>
        <taxon>Spermatophyta</taxon>
        <taxon>Magnoliopsida</taxon>
        <taxon>eudicotyledons</taxon>
        <taxon>Gunneridae</taxon>
        <taxon>Pentapetalae</taxon>
        <taxon>rosids</taxon>
        <taxon>malvids</taxon>
        <taxon>Brassicales</taxon>
        <taxon>Brassicaceae</taxon>
        <taxon>Brassiceae</taxon>
        <taxon>Brassica</taxon>
    </lineage>
</organism>
<accession>A0A8S9KJN2</accession>
<evidence type="ECO:0000256" key="1">
    <source>
        <dbReference type="SAM" id="Phobius"/>
    </source>
</evidence>
<dbReference type="EMBL" id="QGKY02000164">
    <property type="protein sequence ID" value="KAF2594625.1"/>
    <property type="molecule type" value="Genomic_DNA"/>
</dbReference>
<name>A0A8S9KJN2_BRACR</name>
<reference evidence="2" key="1">
    <citation type="submission" date="2019-12" db="EMBL/GenBank/DDBJ databases">
        <title>Genome sequencing and annotation of Brassica cretica.</title>
        <authorList>
            <person name="Studholme D.J."/>
            <person name="Sarris P.F."/>
        </authorList>
    </citation>
    <scope>NUCLEOTIDE SEQUENCE</scope>
    <source>
        <strain evidence="2">PFS-102/07</strain>
        <tissue evidence="2">Leaf</tissue>
    </source>
</reference>
<keyword evidence="1" id="KW-0812">Transmembrane</keyword>
<keyword evidence="1" id="KW-1133">Transmembrane helix</keyword>